<keyword evidence="4" id="KW-1185">Reference proteome</keyword>
<dbReference type="OrthoDB" id="1930341at2759"/>
<dbReference type="Proteomes" id="UP001141552">
    <property type="component" value="Unassembled WGS sequence"/>
</dbReference>
<reference evidence="3" key="2">
    <citation type="journal article" date="2023" name="Plants (Basel)">
        <title>Annotation of the Turnera subulata (Passifloraceae) Draft Genome Reveals the S-Locus Evolved after the Divergence of Turneroideae from Passifloroideae in a Stepwise Manner.</title>
        <authorList>
            <person name="Henning P.M."/>
            <person name="Roalson E.H."/>
            <person name="Mir W."/>
            <person name="McCubbin A.G."/>
            <person name="Shore J.S."/>
        </authorList>
    </citation>
    <scope>NUCLEOTIDE SEQUENCE</scope>
    <source>
        <strain evidence="3">F60SS</strain>
    </source>
</reference>
<dbReference type="PANTHER" id="PTHR33924:SF5">
    <property type="entry name" value="CATION-TRANSPORTING ATPASE"/>
    <property type="match status" value="1"/>
</dbReference>
<feature type="region of interest" description="Disordered" evidence="2">
    <location>
        <begin position="1"/>
        <end position="88"/>
    </location>
</feature>
<organism evidence="3 4">
    <name type="scientific">Turnera subulata</name>
    <dbReference type="NCBI Taxonomy" id="218843"/>
    <lineage>
        <taxon>Eukaryota</taxon>
        <taxon>Viridiplantae</taxon>
        <taxon>Streptophyta</taxon>
        <taxon>Embryophyta</taxon>
        <taxon>Tracheophyta</taxon>
        <taxon>Spermatophyta</taxon>
        <taxon>Magnoliopsida</taxon>
        <taxon>eudicotyledons</taxon>
        <taxon>Gunneridae</taxon>
        <taxon>Pentapetalae</taxon>
        <taxon>rosids</taxon>
        <taxon>fabids</taxon>
        <taxon>Malpighiales</taxon>
        <taxon>Passifloraceae</taxon>
        <taxon>Turnera</taxon>
    </lineage>
</organism>
<feature type="compositionally biased region" description="Polar residues" evidence="2">
    <location>
        <begin position="68"/>
        <end position="77"/>
    </location>
</feature>
<keyword evidence="1" id="KW-0175">Coiled coil</keyword>
<sequence length="577" mass="63419">MEGDGDSGRSPLKLTGEKRSCDEAGDKQQSPRKRVKMREIGLVLRSEETSINRSEVEEATDQFGFGEQKSQVMNAPRTSDPHSSGAGRGRAVLPVEAIHAAKPLGQENELCNLNNSRTSAAPESAENDTSLPKKHHRESIGLDLNVEDVGSVNQDPFSSTDSDQLKSRAVSECESASSAVHERDPLRIWKEMKQNGFMSTSHAGLSVQNGFMASSHGGIPIPKQRVKKAKTDLLKKKMEIAKKEQVDRFTKIAAPSGLLNGLNPGIINHVRNKKQVHSIIEALVRSEKHGKGSGETKQASFLKIGSKEGNNISDLGRERLGLYQGHESSTAIWGSKQAVIDPMSSVEKHPHMLDGIHERHSSSHFTHLVEDDSLALKLSSSINASEGSSNLSNEDPANISRVSYLSVRTATVASQWLELLHQDLKGRLSALRRSKKKVKAVVNTELPFLISKEFSPSDESGSFVMKSSHEILSSNPTAAAHQAKWLALFEQMDKALSEEERQLESSLNQVKELQLHCDHGLQHFNWIFDMQQQQGRLENLIRSEKDGSVSELAVRAAAASIYSTCSFVMSQDNVPCF</sequence>
<comment type="caution">
    <text evidence="3">The sequence shown here is derived from an EMBL/GenBank/DDBJ whole genome shotgun (WGS) entry which is preliminary data.</text>
</comment>
<feature type="compositionally biased region" description="Basic and acidic residues" evidence="2">
    <location>
        <begin position="45"/>
        <end position="56"/>
    </location>
</feature>
<gene>
    <name evidence="3" type="ORF">Tsubulata_045881</name>
</gene>
<protein>
    <submittedName>
        <fullName evidence="3">Uncharacterized protein</fullName>
    </submittedName>
</protein>
<dbReference type="PANTHER" id="PTHR33924">
    <property type="entry name" value="CATION-TRANSPORTING ATPASE"/>
    <property type="match status" value="1"/>
</dbReference>
<dbReference type="AlphaFoldDB" id="A0A9Q0IYA4"/>
<accession>A0A9Q0IYA4</accession>
<evidence type="ECO:0000313" key="4">
    <source>
        <dbReference type="Proteomes" id="UP001141552"/>
    </source>
</evidence>
<dbReference type="EMBL" id="JAKUCV010007525">
    <property type="protein sequence ID" value="KAJ4823066.1"/>
    <property type="molecule type" value="Genomic_DNA"/>
</dbReference>
<reference evidence="3" key="1">
    <citation type="submission" date="2022-02" db="EMBL/GenBank/DDBJ databases">
        <authorList>
            <person name="Henning P.M."/>
            <person name="McCubbin A.G."/>
            <person name="Shore J.S."/>
        </authorList>
    </citation>
    <scope>NUCLEOTIDE SEQUENCE</scope>
    <source>
        <strain evidence="3">F60SS</strain>
        <tissue evidence="3">Leaves</tissue>
    </source>
</reference>
<proteinExistence type="predicted"/>
<feature type="coiled-coil region" evidence="1">
    <location>
        <begin position="489"/>
        <end position="516"/>
    </location>
</feature>
<evidence type="ECO:0000256" key="1">
    <source>
        <dbReference type="SAM" id="Coils"/>
    </source>
</evidence>
<evidence type="ECO:0000256" key="2">
    <source>
        <dbReference type="SAM" id="MobiDB-lite"/>
    </source>
</evidence>
<name>A0A9Q0IYA4_9ROSI</name>
<feature type="region of interest" description="Disordered" evidence="2">
    <location>
        <begin position="118"/>
        <end position="142"/>
    </location>
</feature>
<feature type="compositionally biased region" description="Basic and acidic residues" evidence="2">
    <location>
        <begin position="15"/>
        <end position="26"/>
    </location>
</feature>
<evidence type="ECO:0000313" key="3">
    <source>
        <dbReference type="EMBL" id="KAJ4823066.1"/>
    </source>
</evidence>